<sequence>MRISLEALTAVLACLSTGYAFQVSPDTPLSELISSAKAQLAKGSPRDALVYFDAAVSRDPTNYVTIFQRGAAYLSIGKNLQASEDFNRVLELKPDFEGALLQRSRLQARSAHWKEALRDLERAGKKASAEYKELEEAQEAATLAVAAEKKGDWEACVSQAGIAIMKASTDLALRQTRARCRFERGEVQEGVSDLAHVLQISPSLVEPHLQMSSMLFYALGDSDRGLAQIRKCLHADPDSKPCNRLYKQERQVAKSLGKLHGALEARKFSNAVKLLVGDGDESGLIADVKADVANAREMGHIHHAASNNLYVFLIEKTCEAYREMRMVKKAAPYCSESLQLVPYSLHGLLYQAQTELEQDRFEEAVRTLNTVRDHHPQSQEAQKLLQKAQVLLKRSKQKDYYKVLGVGRDADDRTIKRAYRQLTKQHHPDKAASQGVSKEEAEKKMASINEAYEVLSNSELRTRYDNGDDPNDPEAQAQRGNPFQGSPFGHQQFFFQQGGGPQFKFSGGFPFR</sequence>
<dbReference type="Pfam" id="PF14559">
    <property type="entry name" value="TPR_19"/>
    <property type="match status" value="1"/>
</dbReference>
<dbReference type="PANTHER" id="PTHR44140:SF2">
    <property type="entry name" value="LD25575P"/>
    <property type="match status" value="1"/>
</dbReference>
<evidence type="ECO:0000256" key="9">
    <source>
        <dbReference type="SAM" id="MobiDB-lite"/>
    </source>
</evidence>
<evidence type="ECO:0000256" key="3">
    <source>
        <dbReference type="ARBA" id="ARBA00022737"/>
    </source>
</evidence>
<evidence type="ECO:0000256" key="10">
    <source>
        <dbReference type="SAM" id="SignalP"/>
    </source>
</evidence>
<dbReference type="EMBL" id="MDYL01000013">
    <property type="protein sequence ID" value="OQD73879.1"/>
    <property type="molecule type" value="Genomic_DNA"/>
</dbReference>
<dbReference type="FunFam" id="1.10.287.110:FF:000083">
    <property type="entry name" value="DnaJ and TPR domain protein"/>
    <property type="match status" value="1"/>
</dbReference>
<dbReference type="STRING" id="69771.A0A1V6PA15"/>
<gene>
    <name evidence="12" type="ORF">PENDEC_c013G03463</name>
</gene>
<evidence type="ECO:0000313" key="13">
    <source>
        <dbReference type="Proteomes" id="UP000191522"/>
    </source>
</evidence>
<evidence type="ECO:0000256" key="5">
    <source>
        <dbReference type="ARBA" id="ARBA00022824"/>
    </source>
</evidence>
<proteinExistence type="predicted"/>
<reference evidence="13" key="1">
    <citation type="journal article" date="2017" name="Nat. Microbiol.">
        <title>Global analysis of biosynthetic gene clusters reveals vast potential of secondary metabolite production in Penicillium species.</title>
        <authorList>
            <person name="Nielsen J.C."/>
            <person name="Grijseels S."/>
            <person name="Prigent S."/>
            <person name="Ji B."/>
            <person name="Dainat J."/>
            <person name="Nielsen K.F."/>
            <person name="Frisvad J.C."/>
            <person name="Workman M."/>
            <person name="Nielsen J."/>
        </authorList>
    </citation>
    <scope>NUCLEOTIDE SEQUENCE [LARGE SCALE GENOMIC DNA]</scope>
    <source>
        <strain evidence="13">IBT 11843</strain>
    </source>
</reference>
<dbReference type="PANTHER" id="PTHR44140">
    <property type="entry name" value="LD25575P"/>
    <property type="match status" value="1"/>
</dbReference>
<dbReference type="GO" id="GO:0051087">
    <property type="term" value="F:protein-folding chaperone binding"/>
    <property type="evidence" value="ECO:0007669"/>
    <property type="project" value="TreeGrafter"/>
</dbReference>
<keyword evidence="4 7" id="KW-0802">TPR repeat</keyword>
<keyword evidence="13" id="KW-1185">Reference proteome</keyword>
<dbReference type="PROSITE" id="PS50076">
    <property type="entry name" value="DNAJ_2"/>
    <property type="match status" value="1"/>
</dbReference>
<evidence type="ECO:0000256" key="8">
    <source>
        <dbReference type="SAM" id="Coils"/>
    </source>
</evidence>
<keyword evidence="8" id="KW-0175">Coiled coil</keyword>
<name>A0A1V6PA15_PENDC</name>
<feature type="region of interest" description="Disordered" evidence="9">
    <location>
        <begin position="422"/>
        <end position="444"/>
    </location>
</feature>
<dbReference type="SUPFAM" id="SSF48452">
    <property type="entry name" value="TPR-like"/>
    <property type="match status" value="2"/>
</dbReference>
<dbReference type="InterPro" id="IPR036869">
    <property type="entry name" value="J_dom_sf"/>
</dbReference>
<feature type="signal peptide" evidence="10">
    <location>
        <begin position="1"/>
        <end position="20"/>
    </location>
</feature>
<dbReference type="SMART" id="SM00028">
    <property type="entry name" value="TPR"/>
    <property type="match status" value="4"/>
</dbReference>
<dbReference type="InterPro" id="IPR019734">
    <property type="entry name" value="TPR_rpt"/>
</dbReference>
<dbReference type="FunFam" id="1.25.40.10:FF:000224">
    <property type="entry name" value="DnaJ and TPR domain protein"/>
    <property type="match status" value="1"/>
</dbReference>
<feature type="domain" description="J" evidence="11">
    <location>
        <begin position="399"/>
        <end position="468"/>
    </location>
</feature>
<dbReference type="Pfam" id="PF00226">
    <property type="entry name" value="DnaJ"/>
    <property type="match status" value="1"/>
</dbReference>
<feature type="coiled-coil region" evidence="8">
    <location>
        <begin position="103"/>
        <end position="140"/>
    </location>
</feature>
<dbReference type="Gene3D" id="1.25.40.10">
    <property type="entry name" value="Tetratricopeptide repeat domain"/>
    <property type="match status" value="1"/>
</dbReference>
<accession>A0A1V6PA15</accession>
<organism evidence="12 13">
    <name type="scientific">Penicillium decumbens</name>
    <dbReference type="NCBI Taxonomy" id="69771"/>
    <lineage>
        <taxon>Eukaryota</taxon>
        <taxon>Fungi</taxon>
        <taxon>Dikarya</taxon>
        <taxon>Ascomycota</taxon>
        <taxon>Pezizomycotina</taxon>
        <taxon>Eurotiomycetes</taxon>
        <taxon>Eurotiomycetidae</taxon>
        <taxon>Eurotiales</taxon>
        <taxon>Aspergillaceae</taxon>
        <taxon>Penicillium</taxon>
    </lineage>
</organism>
<dbReference type="GO" id="GO:0005788">
    <property type="term" value="C:endoplasmic reticulum lumen"/>
    <property type="evidence" value="ECO:0007669"/>
    <property type="project" value="UniProtKB-SubCell"/>
</dbReference>
<dbReference type="PROSITE" id="PS50005">
    <property type="entry name" value="TPR"/>
    <property type="match status" value="1"/>
</dbReference>
<evidence type="ECO:0000256" key="7">
    <source>
        <dbReference type="PROSITE-ProRule" id="PRU00339"/>
    </source>
</evidence>
<dbReference type="SUPFAM" id="SSF46565">
    <property type="entry name" value="Chaperone J-domain"/>
    <property type="match status" value="1"/>
</dbReference>
<evidence type="ECO:0000259" key="11">
    <source>
        <dbReference type="PROSITE" id="PS50076"/>
    </source>
</evidence>
<evidence type="ECO:0000313" key="12">
    <source>
        <dbReference type="EMBL" id="OQD73879.1"/>
    </source>
</evidence>
<dbReference type="InterPro" id="IPR051727">
    <property type="entry name" value="DnaJ_C3_Co-chaperones"/>
</dbReference>
<protein>
    <recommendedName>
        <fullName evidence="6">Tetratricopeptide repeat and J domain-containing co-chaperone DNJ1</fullName>
    </recommendedName>
</protein>
<keyword evidence="2 10" id="KW-0732">Signal</keyword>
<dbReference type="InterPro" id="IPR011990">
    <property type="entry name" value="TPR-like_helical_dom_sf"/>
</dbReference>
<feature type="compositionally biased region" description="Low complexity" evidence="9">
    <location>
        <begin position="482"/>
        <end position="512"/>
    </location>
</feature>
<keyword evidence="5" id="KW-0256">Endoplasmic reticulum</keyword>
<dbReference type="AlphaFoldDB" id="A0A1V6PA15"/>
<keyword evidence="3" id="KW-0677">Repeat</keyword>
<feature type="chain" id="PRO_5012935248" description="Tetratricopeptide repeat and J domain-containing co-chaperone DNJ1" evidence="10">
    <location>
        <begin position="21"/>
        <end position="512"/>
    </location>
</feature>
<dbReference type="OMA" id="PFAHFQH"/>
<dbReference type="InterPro" id="IPR001623">
    <property type="entry name" value="DnaJ_domain"/>
</dbReference>
<dbReference type="GO" id="GO:0034975">
    <property type="term" value="P:protein folding in endoplasmic reticulum"/>
    <property type="evidence" value="ECO:0007669"/>
    <property type="project" value="TreeGrafter"/>
</dbReference>
<evidence type="ECO:0000256" key="6">
    <source>
        <dbReference type="ARBA" id="ARBA00073740"/>
    </source>
</evidence>
<comment type="caution">
    <text evidence="12">The sequence shown here is derived from an EMBL/GenBank/DDBJ whole genome shotgun (WGS) entry which is preliminary data.</text>
</comment>
<dbReference type="Proteomes" id="UP000191522">
    <property type="component" value="Unassembled WGS sequence"/>
</dbReference>
<dbReference type="OrthoDB" id="1726119at2759"/>
<feature type="region of interest" description="Disordered" evidence="9">
    <location>
        <begin position="457"/>
        <end position="512"/>
    </location>
</feature>
<evidence type="ECO:0000256" key="1">
    <source>
        <dbReference type="ARBA" id="ARBA00004319"/>
    </source>
</evidence>
<dbReference type="SMART" id="SM00271">
    <property type="entry name" value="DnaJ"/>
    <property type="match status" value="1"/>
</dbReference>
<evidence type="ECO:0000256" key="2">
    <source>
        <dbReference type="ARBA" id="ARBA00022729"/>
    </source>
</evidence>
<feature type="repeat" description="TPR" evidence="7">
    <location>
        <begin position="63"/>
        <end position="96"/>
    </location>
</feature>
<dbReference type="PRINTS" id="PR00625">
    <property type="entry name" value="JDOMAIN"/>
</dbReference>
<dbReference type="GO" id="GO:0051787">
    <property type="term" value="F:misfolded protein binding"/>
    <property type="evidence" value="ECO:0007669"/>
    <property type="project" value="TreeGrafter"/>
</dbReference>
<dbReference type="CDD" id="cd06257">
    <property type="entry name" value="DnaJ"/>
    <property type="match status" value="1"/>
</dbReference>
<dbReference type="Gene3D" id="1.10.287.110">
    <property type="entry name" value="DnaJ domain"/>
    <property type="match status" value="1"/>
</dbReference>
<comment type="subcellular location">
    <subcellularLocation>
        <location evidence="1">Endoplasmic reticulum lumen</location>
    </subcellularLocation>
</comment>
<evidence type="ECO:0000256" key="4">
    <source>
        <dbReference type="ARBA" id="ARBA00022803"/>
    </source>
</evidence>